<dbReference type="EMBL" id="PDXA01000012">
    <property type="protein sequence ID" value="RYN53404.1"/>
    <property type="molecule type" value="Genomic_DNA"/>
</dbReference>
<feature type="region of interest" description="Disordered" evidence="6">
    <location>
        <begin position="617"/>
        <end position="736"/>
    </location>
</feature>
<feature type="transmembrane region" description="Helical" evidence="7">
    <location>
        <begin position="304"/>
        <end position="329"/>
    </location>
</feature>
<dbReference type="InterPro" id="IPR002293">
    <property type="entry name" value="AA/rel_permease1"/>
</dbReference>
<sequence>MKPDERHTLDDEAQLQALGHKGELKRNFSLLSMLGLAFAILNSWTALSSSIGLALPSGGSTSVIWGLVTAGICNLCLAASLAEFLSAYPTAGGQYHWVAVITPRKWVPLASFITGWINVSGWLALTTSGGLLASQLISGLIALYHPNFTLHPWQVWLIYVAWTIIAFIINAFMNNLLPYVNRGAFIWSIGGFAIVCITVLACSSPEYASAEFVFTEFINETGWPDGIAWLLGLLQGGFGLTGYDAVAHMIEEIPNAAVEGPKIMIYCVCIGTVTGFIFLMVLLFVSGGDAESIISAAPGPLLQILYNATSSRAGAACLLMFPLVCILFAETAIMTTSSRMTYAFARDGGLPFSKFFAKVHPRLGQPLNALILAATLTILFGLILIGSSSAFNALISASVVALGVSYAIPVAINVCRGRKMLGPRAFVLPGPFGWIANLIGIAYTIVTTVLFLFPPELPVSASSMNYCVVAFGIILFISTFQWFVDGRKNFTGPRADVGLEVLEAMKSHEPTDATAQHSKAVDGGKDLHEMERLINYWGSANAPGKPDDIPTKAASSQISSSPSTSNSNSDPAYRAAFNSEAPLTQFAKRVPHAQPSSSAPNSALSGYLFSRVKGTGTSNINDIPPPQVPLYAKPVTTPAGQRTKDRSTESEDIDMPDADFRSHPTPSTTLPGGDDAHHLSNKYSQDNGKDIAAESVSSGPSDTVSSTSVHRSSRPPSIPLRQQDRQQTPITPQNKKSWVGDIVIEEDTPGNNLPVGYLGTFRGSRHFIPEYPGMLPCSHNTKHLLLCGHWVSSSEPCGSNCKKQNHAEKPFNCPTCQEIVREVLTGSILSAVESIRLRKLKEKCNSIVYVSCCVEQVVRAAPQIKTGVTEAVAGLLLENYGRKCEQTDNPDPEGLETIEWIVRDMQERTERKQRERFAQENPLNTHDKRKSYEDATNLSVNEVNLGTDRSAAHDEQPRGSSSTGEDDKQDALSASHKRQKTKLETHREPTTPQSRGTKRPGPSTSASDENMSPFASVAGSKRIKTPMEKVYTPPSSTFGEASFPSPNASVVGAMKRKHRNDVDMNGEGDVRMESGFKRCRVEIWRASQERVKMQMSGFAGFAAAWDEDKDDS</sequence>
<feature type="region of interest" description="Disordered" evidence="6">
    <location>
        <begin position="545"/>
        <end position="573"/>
    </location>
</feature>
<keyword evidence="5 7" id="KW-0472">Membrane</keyword>
<evidence type="ECO:0000256" key="2">
    <source>
        <dbReference type="ARBA" id="ARBA00022448"/>
    </source>
</evidence>
<reference evidence="9" key="1">
    <citation type="journal article" date="2019" name="bioRxiv">
        <title>Genomics, evolutionary history and diagnostics of the Alternaria alternata species group including apple and Asian pear pathotypes.</title>
        <authorList>
            <person name="Armitage A.D."/>
            <person name="Cockerton H.M."/>
            <person name="Sreenivasaprasad S."/>
            <person name="Woodhall J.W."/>
            <person name="Lane C.R."/>
            <person name="Harrison R.J."/>
            <person name="Clarkson J.P."/>
        </authorList>
    </citation>
    <scope>NUCLEOTIDE SEQUENCE [LARGE SCALE GENOMIC DNA]</scope>
    <source>
        <strain evidence="9">FERA 1082</strain>
    </source>
</reference>
<feature type="compositionally biased region" description="Polar residues" evidence="6">
    <location>
        <begin position="934"/>
        <end position="944"/>
    </location>
</feature>
<dbReference type="Gene3D" id="1.20.1740.10">
    <property type="entry name" value="Amino acid/polyamine transporter I"/>
    <property type="match status" value="1"/>
</dbReference>
<dbReference type="PANTHER" id="PTHR45649">
    <property type="entry name" value="AMINO-ACID PERMEASE BAT1"/>
    <property type="match status" value="1"/>
</dbReference>
<comment type="subcellular location">
    <subcellularLocation>
        <location evidence="1">Membrane</location>
        <topology evidence="1">Multi-pass membrane protein</topology>
    </subcellularLocation>
</comment>
<feature type="compositionally biased region" description="Low complexity" evidence="6">
    <location>
        <begin position="555"/>
        <end position="569"/>
    </location>
</feature>
<evidence type="ECO:0000313" key="9">
    <source>
        <dbReference type="Proteomes" id="UP000292402"/>
    </source>
</evidence>
<feature type="compositionally biased region" description="Polar residues" evidence="6">
    <location>
        <begin position="725"/>
        <end position="736"/>
    </location>
</feature>
<feature type="transmembrane region" description="Helical" evidence="7">
    <location>
        <begin position="463"/>
        <end position="484"/>
    </location>
</feature>
<dbReference type="AlphaFoldDB" id="A0A4Q4MKV3"/>
<accession>A0A4Q4MKV3</accession>
<gene>
    <name evidence="8" type="ORF">AA0114_g4379</name>
</gene>
<evidence type="ECO:0000256" key="4">
    <source>
        <dbReference type="ARBA" id="ARBA00022989"/>
    </source>
</evidence>
<dbReference type="FunFam" id="1.20.1740.10:FF:000046">
    <property type="entry name" value="Amino-acid permease, putative"/>
    <property type="match status" value="1"/>
</dbReference>
<dbReference type="Pfam" id="PF13520">
    <property type="entry name" value="AA_permease_2"/>
    <property type="match status" value="1"/>
</dbReference>
<comment type="caution">
    <text evidence="8">The sequence shown here is derived from an EMBL/GenBank/DDBJ whole genome shotgun (WGS) entry which is preliminary data.</text>
</comment>
<name>A0A4Q4MKV3_9PLEO</name>
<feature type="transmembrane region" description="Helical" evidence="7">
    <location>
        <begin position="30"/>
        <end position="51"/>
    </location>
</feature>
<feature type="transmembrane region" description="Helical" evidence="7">
    <location>
        <begin position="63"/>
        <end position="85"/>
    </location>
</feature>
<feature type="transmembrane region" description="Helical" evidence="7">
    <location>
        <begin position="426"/>
        <end position="451"/>
    </location>
</feature>
<feature type="compositionally biased region" description="Low complexity" evidence="6">
    <location>
        <begin position="695"/>
        <end position="710"/>
    </location>
</feature>
<dbReference type="GO" id="GO:0015101">
    <property type="term" value="F:organic cation transmembrane transporter activity"/>
    <property type="evidence" value="ECO:0007669"/>
    <property type="project" value="UniProtKB-ARBA"/>
</dbReference>
<evidence type="ECO:0000313" key="8">
    <source>
        <dbReference type="EMBL" id="RYN53404.1"/>
    </source>
</evidence>
<keyword evidence="4 7" id="KW-1133">Transmembrane helix</keyword>
<proteinExistence type="predicted"/>
<feature type="transmembrane region" description="Helical" evidence="7">
    <location>
        <begin position="153"/>
        <end position="172"/>
    </location>
</feature>
<protein>
    <recommendedName>
        <fullName evidence="10">Choline transport protein</fullName>
    </recommendedName>
</protein>
<dbReference type="Proteomes" id="UP000292402">
    <property type="component" value="Unassembled WGS sequence"/>
</dbReference>
<evidence type="ECO:0000256" key="3">
    <source>
        <dbReference type="ARBA" id="ARBA00022692"/>
    </source>
</evidence>
<dbReference type="GO" id="GO:0016020">
    <property type="term" value="C:membrane"/>
    <property type="evidence" value="ECO:0007669"/>
    <property type="project" value="UniProtKB-SubCell"/>
</dbReference>
<feature type="transmembrane region" description="Helical" evidence="7">
    <location>
        <begin position="367"/>
        <end position="387"/>
    </location>
</feature>
<feature type="transmembrane region" description="Helical" evidence="7">
    <location>
        <begin position="263"/>
        <end position="284"/>
    </location>
</feature>
<feature type="region of interest" description="Disordered" evidence="6">
    <location>
        <begin position="911"/>
        <end position="1070"/>
    </location>
</feature>
<feature type="compositionally biased region" description="Polar residues" evidence="6">
    <location>
        <begin position="1033"/>
        <end position="1048"/>
    </location>
</feature>
<evidence type="ECO:0008006" key="10">
    <source>
        <dbReference type="Google" id="ProtNLM"/>
    </source>
</evidence>
<feature type="transmembrane region" description="Helical" evidence="7">
    <location>
        <begin position="106"/>
        <end position="133"/>
    </location>
</feature>
<evidence type="ECO:0000256" key="6">
    <source>
        <dbReference type="SAM" id="MobiDB-lite"/>
    </source>
</evidence>
<evidence type="ECO:0000256" key="7">
    <source>
        <dbReference type="SAM" id="Phobius"/>
    </source>
</evidence>
<evidence type="ECO:0000256" key="1">
    <source>
        <dbReference type="ARBA" id="ARBA00004141"/>
    </source>
</evidence>
<keyword evidence="3 7" id="KW-0812">Transmembrane</keyword>
<feature type="transmembrane region" description="Helical" evidence="7">
    <location>
        <begin position="393"/>
        <end position="414"/>
    </location>
</feature>
<keyword evidence="2" id="KW-0813">Transport</keyword>
<evidence type="ECO:0000256" key="5">
    <source>
        <dbReference type="ARBA" id="ARBA00023136"/>
    </source>
</evidence>
<organism evidence="8 9">
    <name type="scientific">Alternaria tenuissima</name>
    <dbReference type="NCBI Taxonomy" id="119927"/>
    <lineage>
        <taxon>Eukaryota</taxon>
        <taxon>Fungi</taxon>
        <taxon>Dikarya</taxon>
        <taxon>Ascomycota</taxon>
        <taxon>Pezizomycotina</taxon>
        <taxon>Dothideomycetes</taxon>
        <taxon>Pleosporomycetidae</taxon>
        <taxon>Pleosporales</taxon>
        <taxon>Pleosporineae</taxon>
        <taxon>Pleosporaceae</taxon>
        <taxon>Alternaria</taxon>
        <taxon>Alternaria sect. Alternaria</taxon>
        <taxon>Alternaria alternata complex</taxon>
    </lineage>
</organism>
<feature type="transmembrane region" description="Helical" evidence="7">
    <location>
        <begin position="184"/>
        <end position="207"/>
    </location>
</feature>
<dbReference type="PANTHER" id="PTHR45649:SF14">
    <property type="entry name" value="GABA PERMEASE"/>
    <property type="match status" value="1"/>
</dbReference>